<dbReference type="Proteomes" id="UP000554482">
    <property type="component" value="Unassembled WGS sequence"/>
</dbReference>
<reference evidence="1 2" key="1">
    <citation type="submission" date="2020-06" db="EMBL/GenBank/DDBJ databases">
        <title>Transcriptomic and genomic resources for Thalictrum thalictroides and T. hernandezii: Facilitating candidate gene discovery in an emerging model plant lineage.</title>
        <authorList>
            <person name="Arias T."/>
            <person name="Riano-Pachon D.M."/>
            <person name="Di Stilio V.S."/>
        </authorList>
    </citation>
    <scope>NUCLEOTIDE SEQUENCE [LARGE SCALE GENOMIC DNA]</scope>
    <source>
        <strain evidence="2">cv. WT478/WT964</strain>
        <tissue evidence="1">Leaves</tissue>
    </source>
</reference>
<name>A0A7J6V2U9_THATH</name>
<evidence type="ECO:0000313" key="1">
    <source>
        <dbReference type="EMBL" id="KAF5179223.1"/>
    </source>
</evidence>
<keyword evidence="2" id="KW-1185">Reference proteome</keyword>
<organism evidence="1 2">
    <name type="scientific">Thalictrum thalictroides</name>
    <name type="common">Rue-anemone</name>
    <name type="synonym">Anemone thalictroides</name>
    <dbReference type="NCBI Taxonomy" id="46969"/>
    <lineage>
        <taxon>Eukaryota</taxon>
        <taxon>Viridiplantae</taxon>
        <taxon>Streptophyta</taxon>
        <taxon>Embryophyta</taxon>
        <taxon>Tracheophyta</taxon>
        <taxon>Spermatophyta</taxon>
        <taxon>Magnoliopsida</taxon>
        <taxon>Ranunculales</taxon>
        <taxon>Ranunculaceae</taxon>
        <taxon>Thalictroideae</taxon>
        <taxon>Thalictrum</taxon>
    </lineage>
</organism>
<comment type="caution">
    <text evidence="1">The sequence shown here is derived from an EMBL/GenBank/DDBJ whole genome shotgun (WGS) entry which is preliminary data.</text>
</comment>
<protein>
    <submittedName>
        <fullName evidence="1">Uncharacterized protein</fullName>
    </submittedName>
</protein>
<gene>
    <name evidence="1" type="ORF">FRX31_031190</name>
</gene>
<dbReference type="EMBL" id="JABWDY010039106">
    <property type="protein sequence ID" value="KAF5179223.1"/>
    <property type="molecule type" value="Genomic_DNA"/>
</dbReference>
<dbReference type="AlphaFoldDB" id="A0A7J6V2U9"/>
<accession>A0A7J6V2U9</accession>
<proteinExistence type="predicted"/>
<sequence>MSRSQNASVFPPAMEASFDFELKFKPLDENVIDLDQLDFSGDEGQLVGGVPTGAECDVLMEEFASGEPVGDEAGGDGVASKFLGKYAIGGEGSGKDIHVGDAG</sequence>
<evidence type="ECO:0000313" key="2">
    <source>
        <dbReference type="Proteomes" id="UP000554482"/>
    </source>
</evidence>